<organism evidence="7 8">
    <name type="scientific">Aggregatimonas sangjinii</name>
    <dbReference type="NCBI Taxonomy" id="2583587"/>
    <lineage>
        <taxon>Bacteria</taxon>
        <taxon>Pseudomonadati</taxon>
        <taxon>Bacteroidota</taxon>
        <taxon>Flavobacteriia</taxon>
        <taxon>Flavobacteriales</taxon>
        <taxon>Flavobacteriaceae</taxon>
        <taxon>Aggregatimonas</taxon>
    </lineage>
</organism>
<evidence type="ECO:0000313" key="7">
    <source>
        <dbReference type="EMBL" id="QCX01982.1"/>
    </source>
</evidence>
<protein>
    <submittedName>
        <fullName evidence="7">Sterol desaturase family protein</fullName>
    </submittedName>
</protein>
<name>A0A5B7SUW3_9FLAO</name>
<dbReference type="GO" id="GO:0008610">
    <property type="term" value="P:lipid biosynthetic process"/>
    <property type="evidence" value="ECO:0007669"/>
    <property type="project" value="InterPro"/>
</dbReference>
<gene>
    <name evidence="7" type="ORF">FGM00_18360</name>
</gene>
<feature type="domain" description="Fatty acid hydroxylase" evidence="6">
    <location>
        <begin position="118"/>
        <end position="254"/>
    </location>
</feature>
<accession>A0A5B7SUW3</accession>
<evidence type="ECO:0000256" key="5">
    <source>
        <dbReference type="SAM" id="Phobius"/>
    </source>
</evidence>
<dbReference type="Pfam" id="PF04116">
    <property type="entry name" value="FA_hydroxylase"/>
    <property type="match status" value="1"/>
</dbReference>
<sequence length="294" mass="34611">MEKYLDAFVSAFNGTIQWTWKSIIFEVPWYTNYFWGLIAISLFVWVLEIIFPWRKEQSIFRKDFWLDAFYMFFNFFLFAIAISGVYRVLQLFFSDIGVSAKSLALVDPSGWPSWVQLLVFFIVLDFVQWFTHILLHKYPVLWQYHKIHHSVKEMGFAAHLRYHWMENILYKPLKTFGVMILGGFEPEQAYIVHFIAIAIGHFNHANIKITWGPLKYVLNNPVMHLYHHAYVLPKGRSGVNFGISLSLWDYLFKTAYVPEASGTIEIGYPGEENLPKTFLGQLVHGFGYRPRKKL</sequence>
<keyword evidence="2 5" id="KW-0812">Transmembrane</keyword>
<feature type="transmembrane region" description="Helical" evidence="5">
    <location>
        <begin position="33"/>
        <end position="51"/>
    </location>
</feature>
<feature type="transmembrane region" description="Helical" evidence="5">
    <location>
        <begin position="72"/>
        <end position="93"/>
    </location>
</feature>
<comment type="subcellular location">
    <subcellularLocation>
        <location evidence="1">Membrane</location>
    </subcellularLocation>
</comment>
<dbReference type="RefSeq" id="WP_138854319.1">
    <property type="nucleotide sequence ID" value="NZ_CP040710.1"/>
</dbReference>
<dbReference type="InterPro" id="IPR050307">
    <property type="entry name" value="Sterol_Desaturase_Related"/>
</dbReference>
<keyword evidence="4 5" id="KW-0472">Membrane</keyword>
<dbReference type="AlphaFoldDB" id="A0A5B7SUW3"/>
<evidence type="ECO:0000259" key="6">
    <source>
        <dbReference type="Pfam" id="PF04116"/>
    </source>
</evidence>
<dbReference type="GO" id="GO:0016020">
    <property type="term" value="C:membrane"/>
    <property type="evidence" value="ECO:0007669"/>
    <property type="project" value="UniProtKB-SubCell"/>
</dbReference>
<evidence type="ECO:0000256" key="1">
    <source>
        <dbReference type="ARBA" id="ARBA00004370"/>
    </source>
</evidence>
<reference evidence="7 8" key="1">
    <citation type="submission" date="2019-05" db="EMBL/GenBank/DDBJ databases">
        <title>Genome sequencing of F202Z8.</title>
        <authorList>
            <person name="Kwon Y.M."/>
        </authorList>
    </citation>
    <scope>NUCLEOTIDE SEQUENCE [LARGE SCALE GENOMIC DNA]</scope>
    <source>
        <strain evidence="7 8">F202Z8</strain>
    </source>
</reference>
<evidence type="ECO:0000256" key="3">
    <source>
        <dbReference type="ARBA" id="ARBA00022989"/>
    </source>
</evidence>
<dbReference type="KEGG" id="asag:FGM00_18360"/>
<evidence type="ECO:0000256" key="2">
    <source>
        <dbReference type="ARBA" id="ARBA00022692"/>
    </source>
</evidence>
<dbReference type="OrthoDB" id="9770329at2"/>
<feature type="transmembrane region" description="Helical" evidence="5">
    <location>
        <begin position="113"/>
        <end position="135"/>
    </location>
</feature>
<keyword evidence="3 5" id="KW-1133">Transmembrane helix</keyword>
<evidence type="ECO:0000313" key="8">
    <source>
        <dbReference type="Proteomes" id="UP000310017"/>
    </source>
</evidence>
<keyword evidence="8" id="KW-1185">Reference proteome</keyword>
<dbReference type="GO" id="GO:0005506">
    <property type="term" value="F:iron ion binding"/>
    <property type="evidence" value="ECO:0007669"/>
    <property type="project" value="InterPro"/>
</dbReference>
<dbReference type="GO" id="GO:0016491">
    <property type="term" value="F:oxidoreductase activity"/>
    <property type="evidence" value="ECO:0007669"/>
    <property type="project" value="InterPro"/>
</dbReference>
<dbReference type="EMBL" id="CP040710">
    <property type="protein sequence ID" value="QCX01982.1"/>
    <property type="molecule type" value="Genomic_DNA"/>
</dbReference>
<dbReference type="Proteomes" id="UP000310017">
    <property type="component" value="Chromosome"/>
</dbReference>
<dbReference type="InterPro" id="IPR006694">
    <property type="entry name" value="Fatty_acid_hydroxylase"/>
</dbReference>
<evidence type="ECO:0000256" key="4">
    <source>
        <dbReference type="ARBA" id="ARBA00023136"/>
    </source>
</evidence>
<proteinExistence type="predicted"/>
<dbReference type="PANTHER" id="PTHR11863">
    <property type="entry name" value="STEROL DESATURASE"/>
    <property type="match status" value="1"/>
</dbReference>